<dbReference type="EMBL" id="BTPD01000003">
    <property type="protein sequence ID" value="GMQ28664.1"/>
    <property type="molecule type" value="Genomic_DNA"/>
</dbReference>
<evidence type="ECO:0000259" key="4">
    <source>
        <dbReference type="Pfam" id="PF07992"/>
    </source>
</evidence>
<feature type="domain" description="FAD/NAD(P)-binding" evidence="4">
    <location>
        <begin position="9"/>
        <end position="297"/>
    </location>
</feature>
<dbReference type="InterPro" id="IPR036188">
    <property type="entry name" value="FAD/NAD-bd_sf"/>
</dbReference>
<dbReference type="Gene3D" id="3.50.50.60">
    <property type="entry name" value="FAD/NAD(P)-binding domain"/>
    <property type="match status" value="2"/>
</dbReference>
<keyword evidence="1 3" id="KW-0285">Flavoprotein</keyword>
<comment type="subunit">
    <text evidence="3">Homodimer.</text>
</comment>
<accession>A0ABQ6PL15</accession>
<organism evidence="5 6">
    <name type="scientific">Algoriphagus confluentis</name>
    <dbReference type="NCBI Taxonomy" id="1697556"/>
    <lineage>
        <taxon>Bacteria</taxon>
        <taxon>Pseudomonadati</taxon>
        <taxon>Bacteroidota</taxon>
        <taxon>Cytophagia</taxon>
        <taxon>Cytophagales</taxon>
        <taxon>Cyclobacteriaceae</taxon>
        <taxon>Algoriphagus</taxon>
    </lineage>
</organism>
<dbReference type="InterPro" id="IPR023753">
    <property type="entry name" value="FAD/NAD-binding_dom"/>
</dbReference>
<dbReference type="EC" id="1.8.1.9" evidence="3"/>
<dbReference type="PANTHER" id="PTHR48105">
    <property type="entry name" value="THIOREDOXIN REDUCTASE 1-RELATED-RELATED"/>
    <property type="match status" value="1"/>
</dbReference>
<dbReference type="RefSeq" id="WP_338223411.1">
    <property type="nucleotide sequence ID" value="NZ_BTPD01000003.1"/>
</dbReference>
<dbReference type="SUPFAM" id="SSF51905">
    <property type="entry name" value="FAD/NAD(P)-binding domain"/>
    <property type="match status" value="1"/>
</dbReference>
<gene>
    <name evidence="5" type="primary">trxB</name>
    <name evidence="5" type="ORF">Aconfl_13070</name>
</gene>
<evidence type="ECO:0000256" key="3">
    <source>
        <dbReference type="RuleBase" id="RU003880"/>
    </source>
</evidence>
<keyword evidence="3" id="KW-0274">FAD</keyword>
<keyword evidence="2 3" id="KW-0560">Oxidoreductase</keyword>
<protein>
    <recommendedName>
        <fullName evidence="3">Thioredoxin reductase</fullName>
        <ecNumber evidence="3">1.8.1.9</ecNumber>
    </recommendedName>
</protein>
<proteinExistence type="inferred from homology"/>
<reference evidence="5 6" key="1">
    <citation type="submission" date="2023-08" db="EMBL/GenBank/DDBJ databases">
        <title>Draft genome sequence of Algoriphagus confluentis.</title>
        <authorList>
            <person name="Takatani N."/>
            <person name="Hosokawa M."/>
            <person name="Sawabe T."/>
        </authorList>
    </citation>
    <scope>NUCLEOTIDE SEQUENCE [LARGE SCALE GENOMIC DNA]</scope>
    <source>
        <strain evidence="5 6">NBRC 111222</strain>
    </source>
</reference>
<keyword evidence="3" id="KW-0676">Redox-active center</keyword>
<comment type="catalytic activity">
    <reaction evidence="3">
        <text>[thioredoxin]-dithiol + NADP(+) = [thioredoxin]-disulfide + NADPH + H(+)</text>
        <dbReference type="Rhea" id="RHEA:20345"/>
        <dbReference type="Rhea" id="RHEA-COMP:10698"/>
        <dbReference type="Rhea" id="RHEA-COMP:10700"/>
        <dbReference type="ChEBI" id="CHEBI:15378"/>
        <dbReference type="ChEBI" id="CHEBI:29950"/>
        <dbReference type="ChEBI" id="CHEBI:50058"/>
        <dbReference type="ChEBI" id="CHEBI:57783"/>
        <dbReference type="ChEBI" id="CHEBI:58349"/>
        <dbReference type="EC" id="1.8.1.9"/>
    </reaction>
</comment>
<keyword evidence="6" id="KW-1185">Reference proteome</keyword>
<comment type="similarity">
    <text evidence="3">Belongs to the class-II pyridine nucleotide-disulfide oxidoreductase family.</text>
</comment>
<comment type="caution">
    <text evidence="5">The sequence shown here is derived from an EMBL/GenBank/DDBJ whole genome shotgun (WGS) entry which is preliminary data.</text>
</comment>
<evidence type="ECO:0000313" key="6">
    <source>
        <dbReference type="Proteomes" id="UP001338309"/>
    </source>
</evidence>
<evidence type="ECO:0000256" key="1">
    <source>
        <dbReference type="ARBA" id="ARBA00022630"/>
    </source>
</evidence>
<evidence type="ECO:0000256" key="2">
    <source>
        <dbReference type="ARBA" id="ARBA00023002"/>
    </source>
</evidence>
<name>A0ABQ6PL15_9BACT</name>
<evidence type="ECO:0000313" key="5">
    <source>
        <dbReference type="EMBL" id="GMQ28664.1"/>
    </source>
</evidence>
<dbReference type="Proteomes" id="UP001338309">
    <property type="component" value="Unassembled WGS sequence"/>
</dbReference>
<sequence length="312" mass="33792">MNPEVEKVKVLIIGSGPAGYTAAIYAARAGMNPVLYTGGQPGGQLTITTDVENYPGYPDGIMGPEMMEDFRKQAERFGTQVRYGLVTAVDFSKRPHLVTVDDQVQISAETVIISTGASAKWLGLESETRLNGKGVSACAVCDGFFFRGQEVAIVGAGDTACEEASYLANICSKVYMIVRRDEMRASQIMQKRVKNNPKIEILWNSETEEILGTEEVTGVRVVNNLSGEKREIAISGFFVAIGHEPNTAIFKDYIHMDTSGYIKTIPGTTRTNVEGVFACGDAQDNVYRQAVTAAGTGCMAALDAERFLAEQE</sequence>
<dbReference type="Pfam" id="PF07992">
    <property type="entry name" value="Pyr_redox_2"/>
    <property type="match status" value="1"/>
</dbReference>
<dbReference type="NCBIfam" id="TIGR01292">
    <property type="entry name" value="TRX_reduct"/>
    <property type="match status" value="1"/>
</dbReference>
<dbReference type="InterPro" id="IPR005982">
    <property type="entry name" value="Thioredox_Rdtase"/>
</dbReference>
<dbReference type="PRINTS" id="PR00368">
    <property type="entry name" value="FADPNR"/>
</dbReference>
<dbReference type="InterPro" id="IPR050097">
    <property type="entry name" value="Ferredoxin-NADP_redctase_2"/>
</dbReference>
<comment type="cofactor">
    <cofactor evidence="3">
        <name>FAD</name>
        <dbReference type="ChEBI" id="CHEBI:57692"/>
    </cofactor>
</comment>
<dbReference type="PRINTS" id="PR00469">
    <property type="entry name" value="PNDRDTASEII"/>
</dbReference>